<organism evidence="1 2">
    <name type="scientific">Metarhizium brunneum</name>
    <dbReference type="NCBI Taxonomy" id="500148"/>
    <lineage>
        <taxon>Eukaryota</taxon>
        <taxon>Fungi</taxon>
        <taxon>Dikarya</taxon>
        <taxon>Ascomycota</taxon>
        <taxon>Pezizomycotina</taxon>
        <taxon>Sordariomycetes</taxon>
        <taxon>Hypocreomycetidae</taxon>
        <taxon>Hypocreales</taxon>
        <taxon>Clavicipitaceae</taxon>
        <taxon>Metarhizium</taxon>
    </lineage>
</organism>
<dbReference type="SUPFAM" id="SSF75304">
    <property type="entry name" value="Amidase signature (AS) enzymes"/>
    <property type="match status" value="1"/>
</dbReference>
<dbReference type="InterPro" id="IPR036928">
    <property type="entry name" value="AS_sf"/>
</dbReference>
<evidence type="ECO:0000313" key="2">
    <source>
        <dbReference type="Proteomes" id="UP000510686"/>
    </source>
</evidence>
<reference evidence="1 2" key="1">
    <citation type="submission" date="2020-07" db="EMBL/GenBank/DDBJ databases">
        <title>Telomere length de novo assembly of all 7 chromosomes of the fungus, Metarhizium brunneum, using a novel assembly pipeline.</title>
        <authorList>
            <person name="Saud z."/>
            <person name="Kortsinoglou A."/>
            <person name="Kouvelis V.N."/>
            <person name="Butt T.M."/>
        </authorList>
    </citation>
    <scope>NUCLEOTIDE SEQUENCE [LARGE SCALE GENOMIC DNA]</scope>
    <source>
        <strain evidence="1 2">4556</strain>
    </source>
</reference>
<dbReference type="OrthoDB" id="4941403at2759"/>
<sequence>MRELLQLGSVIHQRTGTSSGAAPIGSGSVDVALDTDQGGSNTVAAAGKLTRLGAVLEDISARAASSASASCVDASAPYFQFRGLETARLPWSNSNSRKLFPSTKNTLINGLYPSAKFLGLYSKTLNIGRQIRDVYQRVFDKCDVIIPTTPFVAPRHADWKRHEVLESFEPIIWLTTNTAVFPVTGHPGISPRRSRPIHVYIVITQPPLVAKTSKTFNILRDYR</sequence>
<dbReference type="AlphaFoldDB" id="A0A7D5UVY3"/>
<accession>A0A7D5UVY3</accession>
<dbReference type="GeneID" id="90967597"/>
<evidence type="ECO:0000313" key="1">
    <source>
        <dbReference type="EMBL" id="QLI67611.1"/>
    </source>
</evidence>
<keyword evidence="2" id="KW-1185">Reference proteome</keyword>
<dbReference type="EMBL" id="CP058933">
    <property type="protein sequence ID" value="QLI67611.1"/>
    <property type="molecule type" value="Genomic_DNA"/>
</dbReference>
<dbReference type="KEGG" id="mbrn:90967597"/>
<dbReference type="Proteomes" id="UP000510686">
    <property type="component" value="Chromosome 2"/>
</dbReference>
<name>A0A7D5UVY3_9HYPO</name>
<dbReference type="RefSeq" id="XP_065986411.1">
    <property type="nucleotide sequence ID" value="XM_066130108.1"/>
</dbReference>
<proteinExistence type="predicted"/>
<gene>
    <name evidence="1" type="ORF">G6M90_00g032420</name>
</gene>
<protein>
    <submittedName>
        <fullName evidence="1">Uncharacterized protein</fullName>
    </submittedName>
</protein>
<dbReference type="Gene3D" id="3.90.1300.10">
    <property type="entry name" value="Amidase signature (AS) domain"/>
    <property type="match status" value="1"/>
</dbReference>